<feature type="non-terminal residue" evidence="1">
    <location>
        <position position="1"/>
    </location>
</feature>
<gene>
    <name evidence="1" type="ORF">M9458_021226</name>
</gene>
<protein>
    <submittedName>
        <fullName evidence="1">Uncharacterized protein</fullName>
    </submittedName>
</protein>
<name>A0ABD0Q7N4_CIRMR</name>
<evidence type="ECO:0000313" key="1">
    <source>
        <dbReference type="EMBL" id="KAL0181851.1"/>
    </source>
</evidence>
<organism evidence="1 2">
    <name type="scientific">Cirrhinus mrigala</name>
    <name type="common">Mrigala</name>
    <dbReference type="NCBI Taxonomy" id="683832"/>
    <lineage>
        <taxon>Eukaryota</taxon>
        <taxon>Metazoa</taxon>
        <taxon>Chordata</taxon>
        <taxon>Craniata</taxon>
        <taxon>Vertebrata</taxon>
        <taxon>Euteleostomi</taxon>
        <taxon>Actinopterygii</taxon>
        <taxon>Neopterygii</taxon>
        <taxon>Teleostei</taxon>
        <taxon>Ostariophysi</taxon>
        <taxon>Cypriniformes</taxon>
        <taxon>Cyprinidae</taxon>
        <taxon>Labeoninae</taxon>
        <taxon>Labeonini</taxon>
        <taxon>Cirrhinus</taxon>
    </lineage>
</organism>
<proteinExistence type="predicted"/>
<sequence>LVGSAPTYNGIVLRVSNPSLRTFTISLAGLWSVSYRLLVWAPPWLLFPSVPPWLLPPLSLPWTLVVLLPVFRPPPEPPTACLCQSFTIPFLHPSTVF</sequence>
<dbReference type="Proteomes" id="UP001529510">
    <property type="component" value="Unassembled WGS sequence"/>
</dbReference>
<reference evidence="1 2" key="1">
    <citation type="submission" date="2024-05" db="EMBL/GenBank/DDBJ databases">
        <title>Genome sequencing and assembly of Indian major carp, Cirrhinus mrigala (Hamilton, 1822).</title>
        <authorList>
            <person name="Mohindra V."/>
            <person name="Chowdhury L.M."/>
            <person name="Lal K."/>
            <person name="Jena J.K."/>
        </authorList>
    </citation>
    <scope>NUCLEOTIDE SEQUENCE [LARGE SCALE GENOMIC DNA]</scope>
    <source>
        <strain evidence="1">CM1030</strain>
        <tissue evidence="1">Blood</tissue>
    </source>
</reference>
<accession>A0ABD0Q7N4</accession>
<keyword evidence="2" id="KW-1185">Reference proteome</keyword>
<comment type="caution">
    <text evidence="1">The sequence shown here is derived from an EMBL/GenBank/DDBJ whole genome shotgun (WGS) entry which is preliminary data.</text>
</comment>
<dbReference type="EMBL" id="JAMKFB020000010">
    <property type="protein sequence ID" value="KAL0181851.1"/>
    <property type="molecule type" value="Genomic_DNA"/>
</dbReference>
<dbReference type="AlphaFoldDB" id="A0ABD0Q7N4"/>
<evidence type="ECO:0000313" key="2">
    <source>
        <dbReference type="Proteomes" id="UP001529510"/>
    </source>
</evidence>